<feature type="transmembrane region" description="Helical" evidence="1">
    <location>
        <begin position="26"/>
        <end position="47"/>
    </location>
</feature>
<dbReference type="OrthoDB" id="9888955at2"/>
<dbReference type="AlphaFoldDB" id="A0A3N0B0K2"/>
<feature type="transmembrane region" description="Helical" evidence="1">
    <location>
        <begin position="59"/>
        <end position="81"/>
    </location>
</feature>
<comment type="caution">
    <text evidence="2">The sequence shown here is derived from an EMBL/GenBank/DDBJ whole genome shotgun (WGS) entry which is preliminary data.</text>
</comment>
<proteinExistence type="predicted"/>
<dbReference type="EMBL" id="QIBX01000005">
    <property type="protein sequence ID" value="RNL40647.1"/>
    <property type="molecule type" value="Genomic_DNA"/>
</dbReference>
<feature type="transmembrane region" description="Helical" evidence="1">
    <location>
        <begin position="130"/>
        <end position="152"/>
    </location>
</feature>
<gene>
    <name evidence="2" type="ORF">DMP06_04620</name>
</gene>
<reference evidence="3" key="1">
    <citation type="submission" date="2018-05" db="EMBL/GenBank/DDBJ databases">
        <title>Genome Sequencing of selected type strains of the family Eggerthellaceae.</title>
        <authorList>
            <person name="Danylec N."/>
            <person name="Stoll D.A."/>
            <person name="Doetsch A."/>
            <person name="Huch M."/>
        </authorList>
    </citation>
    <scope>NUCLEOTIDE SEQUENCE [LARGE SCALE GENOMIC DNA]</scope>
    <source>
        <strain evidence="3">DSM 24851</strain>
    </source>
</reference>
<evidence type="ECO:0000256" key="1">
    <source>
        <dbReference type="SAM" id="Phobius"/>
    </source>
</evidence>
<keyword evidence="1" id="KW-1133">Transmembrane helix</keyword>
<accession>A0A3N0B0K2</accession>
<keyword evidence="1" id="KW-0812">Transmembrane</keyword>
<evidence type="ECO:0000313" key="2">
    <source>
        <dbReference type="EMBL" id="RNL40647.1"/>
    </source>
</evidence>
<keyword evidence="1" id="KW-0472">Membrane</keyword>
<protein>
    <submittedName>
        <fullName evidence="2">Uncharacterized protein</fullName>
    </submittedName>
</protein>
<dbReference type="RefSeq" id="WP_123208573.1">
    <property type="nucleotide sequence ID" value="NZ_JBHTHO010000037.1"/>
</dbReference>
<sequence length="183" mass="20131">MADFNRPPTKDEIQYMGDLIHGKRHLDLIVIAVLTVLGALFGVAIGFSNAAMENKPVDVGFTLMCAGVVALAFLVVTWLMLSAIRTIIAICKSWVPARVIVGVVCVLLLARLSQSVMFWMLDPSSIVMNLVTGCMGLIFVILFLMLGLRLLFLVYCMITGKDDEETTARAIAAQRNPKEKKRD</sequence>
<organism evidence="2 3">
    <name type="scientific">Slackia equolifaciens</name>
    <dbReference type="NCBI Taxonomy" id="498718"/>
    <lineage>
        <taxon>Bacteria</taxon>
        <taxon>Bacillati</taxon>
        <taxon>Actinomycetota</taxon>
        <taxon>Coriobacteriia</taxon>
        <taxon>Eggerthellales</taxon>
        <taxon>Eggerthellaceae</taxon>
        <taxon>Slackia</taxon>
    </lineage>
</organism>
<feature type="transmembrane region" description="Helical" evidence="1">
    <location>
        <begin position="93"/>
        <end position="110"/>
    </location>
</feature>
<dbReference type="Proteomes" id="UP000269591">
    <property type="component" value="Unassembled WGS sequence"/>
</dbReference>
<evidence type="ECO:0000313" key="3">
    <source>
        <dbReference type="Proteomes" id="UP000269591"/>
    </source>
</evidence>
<keyword evidence="3" id="KW-1185">Reference proteome</keyword>
<name>A0A3N0B0K2_9ACTN</name>